<keyword evidence="1" id="KW-0812">Transmembrane</keyword>
<keyword evidence="1" id="KW-1133">Transmembrane helix</keyword>
<organism evidence="3 4">
    <name type="scientific">Stylophora pistillata</name>
    <name type="common">Smooth cauliflower coral</name>
    <dbReference type="NCBI Taxonomy" id="50429"/>
    <lineage>
        <taxon>Eukaryota</taxon>
        <taxon>Metazoa</taxon>
        <taxon>Cnidaria</taxon>
        <taxon>Anthozoa</taxon>
        <taxon>Hexacorallia</taxon>
        <taxon>Scleractinia</taxon>
        <taxon>Astrocoeniina</taxon>
        <taxon>Pocilloporidae</taxon>
        <taxon>Stylophora</taxon>
    </lineage>
</organism>
<gene>
    <name evidence="3" type="ORF">AWC38_SpisGene1540</name>
</gene>
<dbReference type="EMBL" id="LSMT01000011">
    <property type="protein sequence ID" value="PFX33531.1"/>
    <property type="molecule type" value="Genomic_DNA"/>
</dbReference>
<feature type="signal peptide" evidence="2">
    <location>
        <begin position="1"/>
        <end position="17"/>
    </location>
</feature>
<evidence type="ECO:0000313" key="4">
    <source>
        <dbReference type="Proteomes" id="UP000225706"/>
    </source>
</evidence>
<keyword evidence="1" id="KW-0472">Membrane</keyword>
<feature type="transmembrane region" description="Helical" evidence="1">
    <location>
        <begin position="267"/>
        <end position="285"/>
    </location>
</feature>
<feature type="transmembrane region" description="Helical" evidence="1">
    <location>
        <begin position="194"/>
        <end position="218"/>
    </location>
</feature>
<dbReference type="Proteomes" id="UP000225706">
    <property type="component" value="Unassembled WGS sequence"/>
</dbReference>
<keyword evidence="4" id="KW-1185">Reference proteome</keyword>
<sequence length="458" mass="51598">MLSISKIRSSILIVALAHVADNSFTYSHVSDIKCDWICSLHEADLAPLKREMKTSIALMIKLGVRYKKVGDKCANETSVNATEFASNYCQVCLVNKRLFPSVTSNKSLINASLYIEHREIHVNCTLIPAKTTVSSPKNYSSRSSAFCHHINFEAEFDSIGYRAVETDECVNSIVSDRANSAEGALVLRVWPEQVLYFFTVVFLTIFMYYSLAFLCLFYPTEILQDGVPYIILEGASPVSLRSLAAFAAVGSLKAAVGFFALSFSEEHLPYVACFVFVFYYVWTSYSSFTKGYHELSLALYRCNKISRSADQLLKLPITPHELDNMMAIPKELFDMACEELMPLRERVCILILKITLLVSSVLIVFSLTMKSSSNTTPLMKTLLTFLTLSFPKIVAMYVGGGWQKKLRATVIEEKVPKLVEKFIRESSKTTRGHEQRDINAKNDEMILVNEDYMELATI</sequence>
<accession>A0A2B4SUG0</accession>
<keyword evidence="2" id="KW-0732">Signal</keyword>
<feature type="transmembrane region" description="Helical" evidence="1">
    <location>
        <begin position="381"/>
        <end position="399"/>
    </location>
</feature>
<feature type="chain" id="PRO_5012044164" evidence="2">
    <location>
        <begin position="18"/>
        <end position="458"/>
    </location>
</feature>
<evidence type="ECO:0000256" key="1">
    <source>
        <dbReference type="SAM" id="Phobius"/>
    </source>
</evidence>
<evidence type="ECO:0000313" key="3">
    <source>
        <dbReference type="EMBL" id="PFX33531.1"/>
    </source>
</evidence>
<feature type="transmembrane region" description="Helical" evidence="1">
    <location>
        <begin position="238"/>
        <end position="261"/>
    </location>
</feature>
<name>A0A2B4SUG0_STYPI</name>
<protein>
    <submittedName>
        <fullName evidence="3">Uncharacterized protein</fullName>
    </submittedName>
</protein>
<dbReference type="AlphaFoldDB" id="A0A2B4SUG0"/>
<reference evidence="4" key="1">
    <citation type="journal article" date="2017" name="bioRxiv">
        <title>Comparative analysis of the genomes of Stylophora pistillata and Acropora digitifera provides evidence for extensive differences between species of corals.</title>
        <authorList>
            <person name="Voolstra C.R."/>
            <person name="Li Y."/>
            <person name="Liew Y.J."/>
            <person name="Baumgarten S."/>
            <person name="Zoccola D."/>
            <person name="Flot J.-F."/>
            <person name="Tambutte S."/>
            <person name="Allemand D."/>
            <person name="Aranda M."/>
        </authorList>
    </citation>
    <scope>NUCLEOTIDE SEQUENCE [LARGE SCALE GENOMIC DNA]</scope>
</reference>
<evidence type="ECO:0000256" key="2">
    <source>
        <dbReference type="SAM" id="SignalP"/>
    </source>
</evidence>
<comment type="caution">
    <text evidence="3">The sequence shown here is derived from an EMBL/GenBank/DDBJ whole genome shotgun (WGS) entry which is preliminary data.</text>
</comment>
<feature type="transmembrane region" description="Helical" evidence="1">
    <location>
        <begin position="350"/>
        <end position="369"/>
    </location>
</feature>
<proteinExistence type="predicted"/>